<proteinExistence type="predicted"/>
<dbReference type="AlphaFoldDB" id="A0A9P5Z5Q1"/>
<feature type="domain" description="F-box" evidence="2">
    <location>
        <begin position="73"/>
        <end position="122"/>
    </location>
</feature>
<dbReference type="Proteomes" id="UP000807469">
    <property type="component" value="Unassembled WGS sequence"/>
</dbReference>
<evidence type="ECO:0000256" key="1">
    <source>
        <dbReference type="SAM" id="MobiDB-lite"/>
    </source>
</evidence>
<accession>A0A9P5Z5Q1</accession>
<feature type="compositionally biased region" description="Low complexity" evidence="1">
    <location>
        <begin position="35"/>
        <end position="46"/>
    </location>
</feature>
<dbReference type="SUPFAM" id="SSF81383">
    <property type="entry name" value="F-box domain"/>
    <property type="match status" value="1"/>
</dbReference>
<sequence>MARRIITDSSSTGEGEGHAHDADLAHEKSLSSDGSLLAPASAIPPAKKAKLSPPPQPKPAQSKKATRRRQKTLSLLPTMPLDIIYEILSFLAPKDLLTMAKTNKLFRRTLLSPQATTVWKSSRERLGGPRCPSDLNELDWAILLFGDACQSCGTPHIRKVDFRLRRRVCARCKRTNVLVNSRFKMRFPDKDKSVLDLLPFTNDIGDAMESFYSMRGRNYYWTSDIEDIVCQLGILEENIIRGLPDAEQALETFKARRMQLVQSIKNDVSRLTAWKADAANQRQQDLQREKEKRKNEIINRMLQLGYLKSDLVDVERDSECKKAKQLTERVWARIRPTLEAKADTIRTRRLISEREALEALAIARRSIVKTLYMAYKASLSPSQWKYRPRVLDICEFDCFKTLVEADSSVVVEKEDFRVCMEMLPELLAQRMDDLKGHLRESMERSITDGQSRNVGSTGEKGKAVMRNDLVDLAIATFQCEGKCRNYTITHSARLVIGWDTIATHYCEDKDEGLAVVIRQPWDYSTHANDSGLANDGTHFTFDVRASVVARELVRCAGLEEERALASEMDAKNLRYGCKICGVVKISIEYGPMRAFRVGFGWRDAVYHSTSNHLSSSNSNGWEVLPEDEIEKVIAQESRDTKWAYACYTCGHCAEYMTRQTTKGSVISHLHTMHGIENPQSPDDYFFYERYYLPFDDESQIYETTLAG</sequence>
<dbReference type="EMBL" id="MU155203">
    <property type="protein sequence ID" value="KAF9479911.1"/>
    <property type="molecule type" value="Genomic_DNA"/>
</dbReference>
<dbReference type="InterPro" id="IPR036047">
    <property type="entry name" value="F-box-like_dom_sf"/>
</dbReference>
<gene>
    <name evidence="3" type="ORF">BDN70DRAFT_878206</name>
</gene>
<protein>
    <recommendedName>
        <fullName evidence="2">F-box domain-containing protein</fullName>
    </recommendedName>
</protein>
<dbReference type="OrthoDB" id="2322499at2759"/>
<feature type="compositionally biased region" description="Basic and acidic residues" evidence="1">
    <location>
        <begin position="15"/>
        <end position="30"/>
    </location>
</feature>
<reference evidence="3" key="1">
    <citation type="submission" date="2020-11" db="EMBL/GenBank/DDBJ databases">
        <authorList>
            <consortium name="DOE Joint Genome Institute"/>
            <person name="Ahrendt S."/>
            <person name="Riley R."/>
            <person name="Andreopoulos W."/>
            <person name="Labutti K."/>
            <person name="Pangilinan J."/>
            <person name="Ruiz-Duenas F.J."/>
            <person name="Barrasa J.M."/>
            <person name="Sanchez-Garcia M."/>
            <person name="Camarero S."/>
            <person name="Miyauchi S."/>
            <person name="Serrano A."/>
            <person name="Linde D."/>
            <person name="Babiker R."/>
            <person name="Drula E."/>
            <person name="Ayuso-Fernandez I."/>
            <person name="Pacheco R."/>
            <person name="Padilla G."/>
            <person name="Ferreira P."/>
            <person name="Barriuso J."/>
            <person name="Kellner H."/>
            <person name="Castanera R."/>
            <person name="Alfaro M."/>
            <person name="Ramirez L."/>
            <person name="Pisabarro A.G."/>
            <person name="Kuo A."/>
            <person name="Tritt A."/>
            <person name="Lipzen A."/>
            <person name="He G."/>
            <person name="Yan M."/>
            <person name="Ng V."/>
            <person name="Cullen D."/>
            <person name="Martin F."/>
            <person name="Rosso M.-N."/>
            <person name="Henrissat B."/>
            <person name="Hibbett D."/>
            <person name="Martinez A.T."/>
            <person name="Grigoriev I.V."/>
        </authorList>
    </citation>
    <scope>NUCLEOTIDE SEQUENCE</scope>
    <source>
        <strain evidence="3">CIRM-BRFM 674</strain>
    </source>
</reference>
<evidence type="ECO:0000259" key="2">
    <source>
        <dbReference type="PROSITE" id="PS50181"/>
    </source>
</evidence>
<dbReference type="SMART" id="SM00256">
    <property type="entry name" value="FBOX"/>
    <property type="match status" value="1"/>
</dbReference>
<dbReference type="PROSITE" id="PS50181">
    <property type="entry name" value="FBOX"/>
    <property type="match status" value="1"/>
</dbReference>
<evidence type="ECO:0000313" key="4">
    <source>
        <dbReference type="Proteomes" id="UP000807469"/>
    </source>
</evidence>
<evidence type="ECO:0000313" key="3">
    <source>
        <dbReference type="EMBL" id="KAF9479911.1"/>
    </source>
</evidence>
<dbReference type="Gene3D" id="1.20.1280.50">
    <property type="match status" value="1"/>
</dbReference>
<dbReference type="InterPro" id="IPR001810">
    <property type="entry name" value="F-box_dom"/>
</dbReference>
<organism evidence="3 4">
    <name type="scientific">Pholiota conissans</name>
    <dbReference type="NCBI Taxonomy" id="109636"/>
    <lineage>
        <taxon>Eukaryota</taxon>
        <taxon>Fungi</taxon>
        <taxon>Dikarya</taxon>
        <taxon>Basidiomycota</taxon>
        <taxon>Agaricomycotina</taxon>
        <taxon>Agaricomycetes</taxon>
        <taxon>Agaricomycetidae</taxon>
        <taxon>Agaricales</taxon>
        <taxon>Agaricineae</taxon>
        <taxon>Strophariaceae</taxon>
        <taxon>Pholiota</taxon>
    </lineage>
</organism>
<comment type="caution">
    <text evidence="3">The sequence shown here is derived from an EMBL/GenBank/DDBJ whole genome shotgun (WGS) entry which is preliminary data.</text>
</comment>
<feature type="region of interest" description="Disordered" evidence="1">
    <location>
        <begin position="1"/>
        <end position="71"/>
    </location>
</feature>
<name>A0A9P5Z5Q1_9AGAR</name>
<keyword evidence="4" id="KW-1185">Reference proteome</keyword>
<dbReference type="CDD" id="cd09917">
    <property type="entry name" value="F-box_SF"/>
    <property type="match status" value="1"/>
</dbReference>
<dbReference type="Pfam" id="PF00646">
    <property type="entry name" value="F-box"/>
    <property type="match status" value="1"/>
</dbReference>